<evidence type="ECO:0000256" key="4">
    <source>
        <dbReference type="ARBA" id="ARBA00058905"/>
    </source>
</evidence>
<dbReference type="InterPro" id="IPR017853">
    <property type="entry name" value="GH"/>
</dbReference>
<dbReference type="Pfam" id="PF01915">
    <property type="entry name" value="Glyco_hydro_3_C"/>
    <property type="match status" value="1"/>
</dbReference>
<comment type="function">
    <text evidence="4">Catalyzes the hydrolysis of a non-reducing terminal alpha-L-arabinopyranosidic linkage in ginsenoside Rb2 (alpha-L-arabinopyranosyl-(1-&gt;6)-alpha-D-glucopyranosyl) to release alpha-D-glucopyranosyl (Rd). It is not able to hydrolyze alpha-L-arabinofuranosyl-(1-&gt;6)-alpha-D-glucopyranosyl (Rc).</text>
</comment>
<dbReference type="Gene3D" id="2.60.40.10">
    <property type="entry name" value="Immunoglobulins"/>
    <property type="match status" value="1"/>
</dbReference>
<keyword evidence="2" id="KW-0732">Signal</keyword>
<dbReference type="Gene3D" id="3.40.50.1700">
    <property type="entry name" value="Glycoside hydrolase family 3 C-terminal domain"/>
    <property type="match status" value="1"/>
</dbReference>
<dbReference type="Proteomes" id="UP000315842">
    <property type="component" value="Unassembled WGS sequence"/>
</dbReference>
<dbReference type="InterPro" id="IPR001764">
    <property type="entry name" value="Glyco_hydro_3_N"/>
</dbReference>
<sequence>MATPVPTTGPPPAPETFVSDAERVARILERLTLEQKLAQIVGFWEKGDGEVVAPLQGEFTRDGGLDDAVRHGLGHLTRVYGTRPVDPTERAAWLWRRQRALVANVGIPALVHEECLTGLSAWQAATFPTPLAWGASFDPELVGRMADLIGGSMRALGVHQGLAPVLDVIRDPRWGRVEECIAEDPYLVGEIGTSYVRGLQAAGVHATLKHFVGYSASQSGRNFGPVHAGPREIADVLLVPFEMAVRDGGVRSVMHAYTEIDGVPTAADPTLLTDLLRGRWGFDGVVVADYFGVAFLDILHHVADGLGEAAGLALAAGVDIELPTGDAYLEPLAEAIRAGKVDEALVDRAVTRALLQKAELGLLDATFEGEPPAGVELDSPAHRQVAARLAQESVVLVANDGVLPLLGGSRPTPARVAVVGPNADQHEAMFGCYSFVNHVLEHHPEVETGIEVPTVLASLRSELVGVDVVAERGCDVDTDDRSGFAAAVEAASGADVAVVVVGDRAGLFGRGTVGEGCDRDDLELPGVQRELVEAVLGTGTPVVLVLLTGRPYAIGWAVERCAAVVQAFFPGEEGGPAVAGVLSGRVNPSGRLPVSLPRAAGSQPYTYLHPALGGDGDVTNLPSRPVRPFGFGLSYTTFAYDELTAESAEVATDGRVRVAVRVTNTGDRDGDEVVQLYAHDVVASVTRPVAQLVGFRRVAVPAGESVVVRFDVPTTRVAFSGRDLARIVEPGDLELWVGTSAERAASTSVRLVGPVHTVDDDDRWTATEVLAP</sequence>
<dbReference type="GO" id="GO:0009044">
    <property type="term" value="F:xylan 1,4-beta-xylosidase activity"/>
    <property type="evidence" value="ECO:0007669"/>
    <property type="project" value="InterPro"/>
</dbReference>
<dbReference type="InterPro" id="IPR036881">
    <property type="entry name" value="Glyco_hydro_3_C_sf"/>
</dbReference>
<comment type="similarity">
    <text evidence="1">Belongs to the glycosyl hydrolase 3 family.</text>
</comment>
<dbReference type="InterPro" id="IPR013783">
    <property type="entry name" value="Ig-like_fold"/>
</dbReference>
<feature type="domain" description="Fibronectin type III-like" evidence="6">
    <location>
        <begin position="672"/>
        <end position="741"/>
    </location>
</feature>
<name>A0A4Y3K8W1_CELUD</name>
<evidence type="ECO:0000256" key="5">
    <source>
        <dbReference type="ARBA" id="ARBA00074219"/>
    </source>
</evidence>
<gene>
    <name evidence="7" type="ORF">CUD01_08670</name>
</gene>
<dbReference type="RefSeq" id="WP_198303509.1">
    <property type="nucleotide sequence ID" value="NZ_BJLP01000010.1"/>
</dbReference>
<evidence type="ECO:0000313" key="7">
    <source>
        <dbReference type="EMBL" id="GEA80423.1"/>
    </source>
</evidence>
<evidence type="ECO:0000256" key="1">
    <source>
        <dbReference type="ARBA" id="ARBA00005336"/>
    </source>
</evidence>
<dbReference type="InterPro" id="IPR044993">
    <property type="entry name" value="BXL"/>
</dbReference>
<dbReference type="InterPro" id="IPR026891">
    <property type="entry name" value="Fn3-like"/>
</dbReference>
<evidence type="ECO:0000256" key="2">
    <source>
        <dbReference type="ARBA" id="ARBA00022729"/>
    </source>
</evidence>
<dbReference type="SUPFAM" id="SSF52279">
    <property type="entry name" value="Beta-D-glucan exohydrolase, C-terminal domain"/>
    <property type="match status" value="1"/>
</dbReference>
<dbReference type="Pfam" id="PF00933">
    <property type="entry name" value="Glyco_hydro_3"/>
    <property type="match status" value="1"/>
</dbReference>
<reference evidence="7 8" key="1">
    <citation type="submission" date="2019-06" db="EMBL/GenBank/DDBJ databases">
        <title>Whole genome shotgun sequence of Cellulomonas uda NBRC 3747.</title>
        <authorList>
            <person name="Hosoyama A."/>
            <person name="Uohara A."/>
            <person name="Ohji S."/>
            <person name="Ichikawa N."/>
        </authorList>
    </citation>
    <scope>NUCLEOTIDE SEQUENCE [LARGE SCALE GENOMIC DNA]</scope>
    <source>
        <strain evidence="7 8">NBRC 3747</strain>
    </source>
</reference>
<dbReference type="PANTHER" id="PTHR42721:SF3">
    <property type="entry name" value="BETA-D-XYLOSIDASE 5-RELATED"/>
    <property type="match status" value="1"/>
</dbReference>
<dbReference type="GO" id="GO:0045493">
    <property type="term" value="P:xylan catabolic process"/>
    <property type="evidence" value="ECO:0007669"/>
    <property type="project" value="InterPro"/>
</dbReference>
<proteinExistence type="inferred from homology"/>
<keyword evidence="3" id="KW-0378">Hydrolase</keyword>
<dbReference type="PANTHER" id="PTHR42721">
    <property type="entry name" value="SUGAR HYDROLASE-RELATED"/>
    <property type="match status" value="1"/>
</dbReference>
<dbReference type="EMBL" id="BJLP01000010">
    <property type="protein sequence ID" value="GEA80423.1"/>
    <property type="molecule type" value="Genomic_DNA"/>
</dbReference>
<comment type="caution">
    <text evidence="7">The sequence shown here is derived from an EMBL/GenBank/DDBJ whole genome shotgun (WGS) entry which is preliminary data.</text>
</comment>
<accession>A0A4Y3K8W1</accession>
<protein>
    <recommendedName>
        <fullName evidence="5">Exo-alpha-(1-&gt;6)-L-arabinopyranosidase</fullName>
    </recommendedName>
</protein>
<dbReference type="GO" id="GO:0008422">
    <property type="term" value="F:beta-glucosidase activity"/>
    <property type="evidence" value="ECO:0007669"/>
    <property type="project" value="UniProtKB-ARBA"/>
</dbReference>
<dbReference type="GO" id="GO:0031222">
    <property type="term" value="P:arabinan catabolic process"/>
    <property type="evidence" value="ECO:0007669"/>
    <property type="project" value="TreeGrafter"/>
</dbReference>
<dbReference type="GO" id="GO:0046556">
    <property type="term" value="F:alpha-L-arabinofuranosidase activity"/>
    <property type="evidence" value="ECO:0007669"/>
    <property type="project" value="TreeGrafter"/>
</dbReference>
<dbReference type="FunFam" id="2.60.40.10:FF:000495">
    <property type="entry name" value="Periplasmic beta-glucosidase"/>
    <property type="match status" value="1"/>
</dbReference>
<dbReference type="Pfam" id="PF14310">
    <property type="entry name" value="Fn3-like"/>
    <property type="match status" value="1"/>
</dbReference>
<keyword evidence="8" id="KW-1185">Reference proteome</keyword>
<dbReference type="AlphaFoldDB" id="A0A4Y3K8W1"/>
<dbReference type="PRINTS" id="PR00133">
    <property type="entry name" value="GLHYDRLASE3"/>
</dbReference>
<dbReference type="InterPro" id="IPR002772">
    <property type="entry name" value="Glyco_hydro_3_C"/>
</dbReference>
<dbReference type="Gene3D" id="3.20.20.300">
    <property type="entry name" value="Glycoside hydrolase, family 3, N-terminal domain"/>
    <property type="match status" value="1"/>
</dbReference>
<evidence type="ECO:0000256" key="3">
    <source>
        <dbReference type="ARBA" id="ARBA00022801"/>
    </source>
</evidence>
<evidence type="ECO:0000259" key="6">
    <source>
        <dbReference type="SMART" id="SM01217"/>
    </source>
</evidence>
<dbReference type="InterPro" id="IPR036962">
    <property type="entry name" value="Glyco_hydro_3_N_sf"/>
</dbReference>
<dbReference type="SUPFAM" id="SSF51445">
    <property type="entry name" value="(Trans)glycosidases"/>
    <property type="match status" value="1"/>
</dbReference>
<organism evidence="7 8">
    <name type="scientific">Cellulomonas uda</name>
    <dbReference type="NCBI Taxonomy" id="1714"/>
    <lineage>
        <taxon>Bacteria</taxon>
        <taxon>Bacillati</taxon>
        <taxon>Actinomycetota</taxon>
        <taxon>Actinomycetes</taxon>
        <taxon>Micrococcales</taxon>
        <taxon>Cellulomonadaceae</taxon>
        <taxon>Cellulomonas</taxon>
    </lineage>
</organism>
<evidence type="ECO:0000313" key="8">
    <source>
        <dbReference type="Proteomes" id="UP000315842"/>
    </source>
</evidence>
<dbReference type="SMART" id="SM01217">
    <property type="entry name" value="Fn3_like"/>
    <property type="match status" value="1"/>
</dbReference>